<dbReference type="SUPFAM" id="SSF51120">
    <property type="entry name" value="beta-Roll"/>
    <property type="match status" value="1"/>
</dbReference>
<dbReference type="OrthoDB" id="7068720at2"/>
<name>A0A2S7XPF0_9GAMM</name>
<comment type="caution">
    <text evidence="1">The sequence shown here is derived from an EMBL/GenBank/DDBJ whole genome shotgun (WGS) entry which is preliminary data.</text>
</comment>
<proteinExistence type="predicted"/>
<organism evidence="1 2">
    <name type="scientific">Chromatium okenii</name>
    <dbReference type="NCBI Taxonomy" id="61644"/>
    <lineage>
        <taxon>Bacteria</taxon>
        <taxon>Pseudomonadati</taxon>
        <taxon>Pseudomonadota</taxon>
        <taxon>Gammaproteobacteria</taxon>
        <taxon>Chromatiales</taxon>
        <taxon>Chromatiaceae</taxon>
        <taxon>Chromatium</taxon>
    </lineage>
</organism>
<dbReference type="Proteomes" id="UP000239936">
    <property type="component" value="Unassembled WGS sequence"/>
</dbReference>
<evidence type="ECO:0000313" key="2">
    <source>
        <dbReference type="Proteomes" id="UP000239936"/>
    </source>
</evidence>
<evidence type="ECO:0008006" key="3">
    <source>
        <dbReference type="Google" id="ProtNLM"/>
    </source>
</evidence>
<gene>
    <name evidence="1" type="ORF">CXB77_15980</name>
</gene>
<evidence type="ECO:0000313" key="1">
    <source>
        <dbReference type="EMBL" id="PQJ95605.1"/>
    </source>
</evidence>
<dbReference type="InterPro" id="IPR011049">
    <property type="entry name" value="Serralysin-like_metalloprot_C"/>
</dbReference>
<keyword evidence="2" id="KW-1185">Reference proteome</keyword>
<protein>
    <recommendedName>
        <fullName evidence="3">Haemolysin-type calcium binding-related domain-containing protein</fullName>
    </recommendedName>
</protein>
<dbReference type="EMBL" id="PPGH01000037">
    <property type="protein sequence ID" value="PQJ95605.1"/>
    <property type="molecule type" value="Genomic_DNA"/>
</dbReference>
<sequence length="327" mass="35920">MVRFRFYEQIATNNDDFLPAAARQTTFALGGNDTIIASSFTATDFSDGQFVAGGLGNDTYISVKNSTLAVIDTGGFDKLVINDYWLNNPNVYLATVENQHLFAYNLASGQEVLIANWLSEAGRIEEIQLADGVYSYSQILDAITKSSNFVENLTTADLVEAKILPAGTTADDLAEFFNYVIARESELSGTTTPVVTAIPIAVVLSPAPIIEIAGLDDNFYLVKYPDIAASGMDPDLHFATFGWQEGRDPNAWFDTDWYLMQNLDVAAAGLNPLEHYWDYGWKEGRNPSPTFNTNAYLTVNPDVAVAGVNPLEHWLFYGESEGRPLGF</sequence>
<dbReference type="AlphaFoldDB" id="A0A2S7XPF0"/>
<accession>A0A2S7XPF0</accession>
<reference evidence="1 2" key="1">
    <citation type="submission" date="2018-01" db="EMBL/GenBank/DDBJ databases">
        <title>The complete genome sequence of Chromatium okenii LaCa, a purple sulfur bacterium with a turbulent life.</title>
        <authorList>
            <person name="Luedin S.M."/>
            <person name="Liechti N."/>
            <person name="Storelli N."/>
            <person name="Danza F."/>
            <person name="Wittwer M."/>
            <person name="Pothier J.F."/>
            <person name="Tonolla M.A."/>
        </authorList>
    </citation>
    <scope>NUCLEOTIDE SEQUENCE [LARGE SCALE GENOMIC DNA]</scope>
    <source>
        <strain evidence="1 2">LaCa</strain>
    </source>
</reference>
<dbReference type="RefSeq" id="WP_105074625.1">
    <property type="nucleotide sequence ID" value="NZ_JAFLKP010000437.1"/>
</dbReference>